<gene>
    <name evidence="11" type="ORF">H9849_09215</name>
</gene>
<dbReference type="Gene3D" id="3.30.565.10">
    <property type="entry name" value="Histidine kinase-like ATPase, C-terminal domain"/>
    <property type="match status" value="1"/>
</dbReference>
<dbReference type="EMBL" id="DXEQ01000277">
    <property type="protein sequence ID" value="HIX73186.1"/>
    <property type="molecule type" value="Genomic_DNA"/>
</dbReference>
<keyword evidence="9" id="KW-1133">Transmembrane helix</keyword>
<protein>
    <recommendedName>
        <fullName evidence="3">histidine kinase</fullName>
        <ecNumber evidence="3">2.7.13.3</ecNumber>
    </recommendedName>
</protein>
<dbReference type="InterPro" id="IPR004358">
    <property type="entry name" value="Sig_transdc_His_kin-like_C"/>
</dbReference>
<dbReference type="GO" id="GO:0016036">
    <property type="term" value="P:cellular response to phosphate starvation"/>
    <property type="evidence" value="ECO:0007669"/>
    <property type="project" value="TreeGrafter"/>
</dbReference>
<dbReference type="Pfam" id="PF00512">
    <property type="entry name" value="HisKA"/>
    <property type="match status" value="1"/>
</dbReference>
<feature type="domain" description="Histidine kinase" evidence="10">
    <location>
        <begin position="226"/>
        <end position="437"/>
    </location>
</feature>
<dbReference type="EC" id="2.7.13.3" evidence="3"/>
<dbReference type="Pfam" id="PF02518">
    <property type="entry name" value="HATPase_c"/>
    <property type="match status" value="1"/>
</dbReference>
<comment type="caution">
    <text evidence="11">The sequence shown here is derived from an EMBL/GenBank/DDBJ whole genome shotgun (WGS) entry which is preliminary data.</text>
</comment>
<organism evidence="11 12">
    <name type="scientific">Candidatus Anaerobutyricum stercoripullorum</name>
    <dbReference type="NCBI Taxonomy" id="2838456"/>
    <lineage>
        <taxon>Bacteria</taxon>
        <taxon>Bacillati</taxon>
        <taxon>Bacillota</taxon>
        <taxon>Clostridia</taxon>
        <taxon>Lachnospirales</taxon>
        <taxon>Lachnospiraceae</taxon>
        <taxon>Anaerobutyricum</taxon>
    </lineage>
</organism>
<keyword evidence="4" id="KW-0597">Phosphoprotein</keyword>
<evidence type="ECO:0000256" key="8">
    <source>
        <dbReference type="ARBA" id="ARBA00023136"/>
    </source>
</evidence>
<dbReference type="InterPro" id="IPR036097">
    <property type="entry name" value="HisK_dim/P_sf"/>
</dbReference>
<dbReference type="PRINTS" id="PR00344">
    <property type="entry name" value="BCTRLSENSOR"/>
</dbReference>
<keyword evidence="9" id="KW-0812">Transmembrane</keyword>
<evidence type="ECO:0000256" key="2">
    <source>
        <dbReference type="ARBA" id="ARBA00004370"/>
    </source>
</evidence>
<keyword evidence="7" id="KW-0902">Two-component regulatory system</keyword>
<name>A0A9D1X638_9FIRM</name>
<dbReference type="InterPro" id="IPR036890">
    <property type="entry name" value="HATPase_C_sf"/>
</dbReference>
<dbReference type="AlphaFoldDB" id="A0A9D1X638"/>
<evidence type="ECO:0000256" key="1">
    <source>
        <dbReference type="ARBA" id="ARBA00000085"/>
    </source>
</evidence>
<dbReference type="GO" id="GO:0005886">
    <property type="term" value="C:plasma membrane"/>
    <property type="evidence" value="ECO:0007669"/>
    <property type="project" value="TreeGrafter"/>
</dbReference>
<dbReference type="InterPro" id="IPR005467">
    <property type="entry name" value="His_kinase_dom"/>
</dbReference>
<keyword evidence="5" id="KW-0808">Transferase</keyword>
<dbReference type="InterPro" id="IPR050351">
    <property type="entry name" value="BphY/WalK/GraS-like"/>
</dbReference>
<evidence type="ECO:0000313" key="11">
    <source>
        <dbReference type="EMBL" id="HIX73186.1"/>
    </source>
</evidence>
<dbReference type="PROSITE" id="PS50109">
    <property type="entry name" value="HIS_KIN"/>
    <property type="match status" value="1"/>
</dbReference>
<evidence type="ECO:0000256" key="5">
    <source>
        <dbReference type="ARBA" id="ARBA00022679"/>
    </source>
</evidence>
<dbReference type="Gene3D" id="1.10.287.130">
    <property type="match status" value="1"/>
</dbReference>
<dbReference type="SMART" id="SM00388">
    <property type="entry name" value="HisKA"/>
    <property type="match status" value="1"/>
</dbReference>
<dbReference type="InterPro" id="IPR003661">
    <property type="entry name" value="HisK_dim/P_dom"/>
</dbReference>
<dbReference type="SMART" id="SM00387">
    <property type="entry name" value="HATPase_c"/>
    <property type="match status" value="1"/>
</dbReference>
<dbReference type="PANTHER" id="PTHR45453:SF1">
    <property type="entry name" value="PHOSPHATE REGULON SENSOR PROTEIN PHOR"/>
    <property type="match status" value="1"/>
</dbReference>
<feature type="transmembrane region" description="Helical" evidence="9">
    <location>
        <begin position="7"/>
        <end position="29"/>
    </location>
</feature>
<evidence type="ECO:0000259" key="10">
    <source>
        <dbReference type="PROSITE" id="PS50109"/>
    </source>
</evidence>
<evidence type="ECO:0000256" key="4">
    <source>
        <dbReference type="ARBA" id="ARBA00022553"/>
    </source>
</evidence>
<evidence type="ECO:0000313" key="12">
    <source>
        <dbReference type="Proteomes" id="UP000886805"/>
    </source>
</evidence>
<accession>A0A9D1X638</accession>
<evidence type="ECO:0000256" key="3">
    <source>
        <dbReference type="ARBA" id="ARBA00012438"/>
    </source>
</evidence>
<comment type="subcellular location">
    <subcellularLocation>
        <location evidence="2">Membrane</location>
    </subcellularLocation>
</comment>
<dbReference type="InterPro" id="IPR003594">
    <property type="entry name" value="HATPase_dom"/>
</dbReference>
<evidence type="ECO:0000256" key="9">
    <source>
        <dbReference type="SAM" id="Phobius"/>
    </source>
</evidence>
<keyword evidence="8 9" id="KW-0472">Membrane</keyword>
<reference evidence="11" key="2">
    <citation type="submission" date="2021-04" db="EMBL/GenBank/DDBJ databases">
        <authorList>
            <person name="Gilroy R."/>
        </authorList>
    </citation>
    <scope>NUCLEOTIDE SEQUENCE</scope>
    <source>
        <strain evidence="11">ChiSxjej3B15-1167</strain>
    </source>
</reference>
<feature type="transmembrane region" description="Helical" evidence="9">
    <location>
        <begin position="150"/>
        <end position="173"/>
    </location>
</feature>
<dbReference type="GO" id="GO:0000155">
    <property type="term" value="F:phosphorelay sensor kinase activity"/>
    <property type="evidence" value="ECO:0007669"/>
    <property type="project" value="InterPro"/>
</dbReference>
<evidence type="ECO:0000256" key="7">
    <source>
        <dbReference type="ARBA" id="ARBA00023012"/>
    </source>
</evidence>
<keyword evidence="6 11" id="KW-0418">Kinase</keyword>
<dbReference type="CDD" id="cd00075">
    <property type="entry name" value="HATPase"/>
    <property type="match status" value="1"/>
</dbReference>
<dbReference type="GO" id="GO:0004721">
    <property type="term" value="F:phosphoprotein phosphatase activity"/>
    <property type="evidence" value="ECO:0007669"/>
    <property type="project" value="TreeGrafter"/>
</dbReference>
<dbReference type="Proteomes" id="UP000886805">
    <property type="component" value="Unassembled WGS sequence"/>
</dbReference>
<evidence type="ECO:0000256" key="6">
    <source>
        <dbReference type="ARBA" id="ARBA00022777"/>
    </source>
</evidence>
<dbReference type="SUPFAM" id="SSF55874">
    <property type="entry name" value="ATPase domain of HSP90 chaperone/DNA topoisomerase II/histidine kinase"/>
    <property type="match status" value="1"/>
</dbReference>
<dbReference type="FunFam" id="3.30.565.10:FF:000006">
    <property type="entry name" value="Sensor histidine kinase WalK"/>
    <property type="match status" value="1"/>
</dbReference>
<sequence>MKKKINLQLIGISVLAIVITMLVMFRIFYNVYEEQVKEDLATVADTLRDTHIFQEDNQTGYFFDSDTLRVTWIGSNGTVLYDNSADEGRMENHAQRPEVQEAFAHGEGESVRESETMNKSTYYYALRLEDGSVLRVSKEEENVWSIANSMVPMAAATMLFMIVLCIILARFLTRSIIGPIEEMAVNIDDYSVVPPYKELRPFAHIIRMQHADILEAAQMRQDFTANVSHELKTPLTAISGYAELMENGMVGTAEIPEFSAKIRQNAERLLSLINDTIRLSELDNGVSQESTETFDLNELAERCVDNLKIYAQKNDVSIACVGVSTCITANKDMIAELIDNLCNNAIRYNVKNGSVTVRVGAENGHAFLQVSDTGIGIPREHQDRVFERFYRVDKSRSKQTGGTGLGLAIVKHVVAIHNAEITLNSQEGKGTEITVTF</sequence>
<proteinExistence type="predicted"/>
<dbReference type="CDD" id="cd00082">
    <property type="entry name" value="HisKA"/>
    <property type="match status" value="1"/>
</dbReference>
<dbReference type="PANTHER" id="PTHR45453">
    <property type="entry name" value="PHOSPHATE REGULON SENSOR PROTEIN PHOR"/>
    <property type="match status" value="1"/>
</dbReference>
<comment type="catalytic activity">
    <reaction evidence="1">
        <text>ATP + protein L-histidine = ADP + protein N-phospho-L-histidine.</text>
        <dbReference type="EC" id="2.7.13.3"/>
    </reaction>
</comment>
<reference evidence="11" key="1">
    <citation type="journal article" date="2021" name="PeerJ">
        <title>Extensive microbial diversity within the chicken gut microbiome revealed by metagenomics and culture.</title>
        <authorList>
            <person name="Gilroy R."/>
            <person name="Ravi A."/>
            <person name="Getino M."/>
            <person name="Pursley I."/>
            <person name="Horton D.L."/>
            <person name="Alikhan N.F."/>
            <person name="Baker D."/>
            <person name="Gharbi K."/>
            <person name="Hall N."/>
            <person name="Watson M."/>
            <person name="Adriaenssens E.M."/>
            <person name="Foster-Nyarko E."/>
            <person name="Jarju S."/>
            <person name="Secka A."/>
            <person name="Antonio M."/>
            <person name="Oren A."/>
            <person name="Chaudhuri R.R."/>
            <person name="La Ragione R."/>
            <person name="Hildebrand F."/>
            <person name="Pallen M.J."/>
        </authorList>
    </citation>
    <scope>NUCLEOTIDE SEQUENCE</scope>
    <source>
        <strain evidence="11">ChiSxjej3B15-1167</strain>
    </source>
</reference>
<dbReference type="FunFam" id="1.10.287.130:FF:000001">
    <property type="entry name" value="Two-component sensor histidine kinase"/>
    <property type="match status" value="1"/>
</dbReference>
<dbReference type="SUPFAM" id="SSF47384">
    <property type="entry name" value="Homodimeric domain of signal transducing histidine kinase"/>
    <property type="match status" value="1"/>
</dbReference>